<feature type="non-terminal residue" evidence="1">
    <location>
        <position position="44"/>
    </location>
</feature>
<reference evidence="1" key="1">
    <citation type="submission" date="2018-05" db="EMBL/GenBank/DDBJ databases">
        <authorList>
            <person name="Lanie J.A."/>
            <person name="Ng W.-L."/>
            <person name="Kazmierczak K.M."/>
            <person name="Andrzejewski T.M."/>
            <person name="Davidsen T.M."/>
            <person name="Wayne K.J."/>
            <person name="Tettelin H."/>
            <person name="Glass J.I."/>
            <person name="Rusch D."/>
            <person name="Podicherti R."/>
            <person name="Tsui H.-C.T."/>
            <person name="Winkler M.E."/>
        </authorList>
    </citation>
    <scope>NUCLEOTIDE SEQUENCE</scope>
</reference>
<evidence type="ECO:0000313" key="1">
    <source>
        <dbReference type="EMBL" id="SVB87846.1"/>
    </source>
</evidence>
<name>A0A382HKL6_9ZZZZ</name>
<proteinExistence type="predicted"/>
<dbReference type="EMBL" id="UINC01061844">
    <property type="protein sequence ID" value="SVB87846.1"/>
    <property type="molecule type" value="Genomic_DNA"/>
</dbReference>
<dbReference type="AlphaFoldDB" id="A0A382HKL6"/>
<sequence>MPKQLRLSGKFTGYEVDIIELVKKEYNLNDNQLVRQAVKDAINQ</sequence>
<gene>
    <name evidence="1" type="ORF">METZ01_LOCUS240700</name>
</gene>
<protein>
    <submittedName>
        <fullName evidence="1">Uncharacterized protein</fullName>
    </submittedName>
</protein>
<accession>A0A382HKL6</accession>
<organism evidence="1">
    <name type="scientific">marine metagenome</name>
    <dbReference type="NCBI Taxonomy" id="408172"/>
    <lineage>
        <taxon>unclassified sequences</taxon>
        <taxon>metagenomes</taxon>
        <taxon>ecological metagenomes</taxon>
    </lineage>
</organism>